<keyword evidence="1" id="KW-0812">Transmembrane</keyword>
<gene>
    <name evidence="2" type="ORF">COU06_00300</name>
</gene>
<dbReference type="AlphaFoldDB" id="A0A2M6WKU7"/>
<proteinExistence type="predicted"/>
<comment type="caution">
    <text evidence="2">The sequence shown here is derived from an EMBL/GenBank/DDBJ whole genome shotgun (WGS) entry which is preliminary data.</text>
</comment>
<keyword evidence="1" id="KW-1133">Transmembrane helix</keyword>
<protein>
    <submittedName>
        <fullName evidence="2">Uncharacterized protein</fullName>
    </submittedName>
</protein>
<dbReference type="Proteomes" id="UP000229112">
    <property type="component" value="Unassembled WGS sequence"/>
</dbReference>
<reference evidence="3" key="1">
    <citation type="submission" date="2017-09" db="EMBL/GenBank/DDBJ databases">
        <title>Depth-based differentiation of microbial function through sediment-hosted aquifers and enrichment of novel symbionts in the deep terrestrial subsurface.</title>
        <authorList>
            <person name="Probst A.J."/>
            <person name="Ladd B."/>
            <person name="Jarett J.K."/>
            <person name="Geller-Mcgrath D.E."/>
            <person name="Sieber C.M.K."/>
            <person name="Emerson J.B."/>
            <person name="Anantharaman K."/>
            <person name="Thomas B.C."/>
            <person name="Malmstrom R."/>
            <person name="Stieglmeier M."/>
            <person name="Klingl A."/>
            <person name="Woyke T."/>
            <person name="Ryan C.M."/>
            <person name="Banfield J.F."/>
        </authorList>
    </citation>
    <scope>NUCLEOTIDE SEQUENCE [LARGE SCALE GENOMIC DNA]</scope>
</reference>
<dbReference type="EMBL" id="PFAY01000002">
    <property type="protein sequence ID" value="PIT93399.1"/>
    <property type="molecule type" value="Genomic_DNA"/>
</dbReference>
<feature type="transmembrane region" description="Helical" evidence="1">
    <location>
        <begin position="12"/>
        <end position="37"/>
    </location>
</feature>
<organism evidence="2 3">
    <name type="scientific">Candidatus Harrisonbacteria bacterium CG10_big_fil_rev_8_21_14_0_10_38_8</name>
    <dbReference type="NCBI Taxonomy" id="1974582"/>
    <lineage>
        <taxon>Bacteria</taxon>
        <taxon>Candidatus Harrisoniibacteriota</taxon>
    </lineage>
</organism>
<accession>A0A2M6WKU7</accession>
<name>A0A2M6WKU7_9BACT</name>
<evidence type="ECO:0000256" key="1">
    <source>
        <dbReference type="SAM" id="Phobius"/>
    </source>
</evidence>
<keyword evidence="1" id="KW-0472">Membrane</keyword>
<evidence type="ECO:0000313" key="3">
    <source>
        <dbReference type="Proteomes" id="UP000229112"/>
    </source>
</evidence>
<evidence type="ECO:0000313" key="2">
    <source>
        <dbReference type="EMBL" id="PIT93399.1"/>
    </source>
</evidence>
<sequence>MNESIIHADIFFFIASIALVILALLLAIAVIYLVAIFRNVKLIISRITKEVDEAMEDVKVIRQGVTGGVASILVSILKSVTPKSKKKGK</sequence>